<name>A0A974DZM3_XENLA</name>
<evidence type="ECO:0000313" key="2">
    <source>
        <dbReference type="Proteomes" id="UP000694892"/>
    </source>
</evidence>
<dbReference type="AlphaFoldDB" id="A0A974DZM3"/>
<dbReference type="EMBL" id="CM004466">
    <property type="protein sequence ID" value="OCU00844.1"/>
    <property type="molecule type" value="Genomic_DNA"/>
</dbReference>
<reference evidence="2" key="1">
    <citation type="journal article" date="2016" name="Nature">
        <title>Genome evolution in the allotetraploid frog Xenopus laevis.</title>
        <authorList>
            <person name="Session A.M."/>
            <person name="Uno Y."/>
            <person name="Kwon T."/>
            <person name="Chapman J.A."/>
            <person name="Toyoda A."/>
            <person name="Takahashi S."/>
            <person name="Fukui A."/>
            <person name="Hikosaka A."/>
            <person name="Suzuki A."/>
            <person name="Kondo M."/>
            <person name="van Heeringen S.J."/>
            <person name="Quigley I."/>
            <person name="Heinz S."/>
            <person name="Ogino H."/>
            <person name="Ochi H."/>
            <person name="Hellsten U."/>
            <person name="Lyons J.B."/>
            <person name="Simakov O."/>
            <person name="Putnam N."/>
            <person name="Stites J."/>
            <person name="Kuroki Y."/>
            <person name="Tanaka T."/>
            <person name="Michiue T."/>
            <person name="Watanabe M."/>
            <person name="Bogdanovic O."/>
            <person name="Lister R."/>
            <person name="Georgiou G."/>
            <person name="Paranjpe S.S."/>
            <person name="van Kruijsbergen I."/>
            <person name="Shu S."/>
            <person name="Carlson J."/>
            <person name="Kinoshita T."/>
            <person name="Ohta Y."/>
            <person name="Mawaribuchi S."/>
            <person name="Jenkins J."/>
            <person name="Grimwood J."/>
            <person name="Schmutz J."/>
            <person name="Mitros T."/>
            <person name="Mozaffari S.V."/>
            <person name="Suzuki Y."/>
            <person name="Haramoto Y."/>
            <person name="Yamamoto T.S."/>
            <person name="Takagi C."/>
            <person name="Heald R."/>
            <person name="Miller K."/>
            <person name="Haudenschild C."/>
            <person name="Kitzman J."/>
            <person name="Nakayama T."/>
            <person name="Izutsu Y."/>
            <person name="Robert J."/>
            <person name="Fortriede J."/>
            <person name="Burns K."/>
            <person name="Lotay V."/>
            <person name="Karimi K."/>
            <person name="Yasuoka Y."/>
            <person name="Dichmann D.S."/>
            <person name="Flajnik M.F."/>
            <person name="Houston D.W."/>
            <person name="Shendure J."/>
            <person name="DuPasquier L."/>
            <person name="Vize P.D."/>
            <person name="Zorn A.M."/>
            <person name="Ito M."/>
            <person name="Marcotte E.M."/>
            <person name="Wallingford J.B."/>
            <person name="Ito Y."/>
            <person name="Asashima M."/>
            <person name="Ueno N."/>
            <person name="Matsuda Y."/>
            <person name="Veenstra G.J."/>
            <person name="Fujiyama A."/>
            <person name="Harland R.M."/>
            <person name="Taira M."/>
            <person name="Rokhsar D.S."/>
        </authorList>
    </citation>
    <scope>NUCLEOTIDE SEQUENCE [LARGE SCALE GENOMIC DNA]</scope>
    <source>
        <strain evidence="2">J</strain>
    </source>
</reference>
<dbReference type="Proteomes" id="UP000694892">
    <property type="component" value="Chromosome 1L"/>
</dbReference>
<sequence>MQAFFDRQQAARFLLHVLSVTDCLSHSQTKCKYVRDRVTAYLKLLHQGSQLPPSPAICSIQLICLSADAHQGMPKGVGGGGMGIYLCC</sequence>
<proteinExistence type="predicted"/>
<evidence type="ECO:0000313" key="1">
    <source>
        <dbReference type="EMBL" id="OCU00844.1"/>
    </source>
</evidence>
<organism evidence="1 2">
    <name type="scientific">Xenopus laevis</name>
    <name type="common">African clawed frog</name>
    <dbReference type="NCBI Taxonomy" id="8355"/>
    <lineage>
        <taxon>Eukaryota</taxon>
        <taxon>Metazoa</taxon>
        <taxon>Chordata</taxon>
        <taxon>Craniata</taxon>
        <taxon>Vertebrata</taxon>
        <taxon>Euteleostomi</taxon>
        <taxon>Amphibia</taxon>
        <taxon>Batrachia</taxon>
        <taxon>Anura</taxon>
        <taxon>Pipoidea</taxon>
        <taxon>Pipidae</taxon>
        <taxon>Xenopodinae</taxon>
        <taxon>Xenopus</taxon>
        <taxon>Xenopus</taxon>
    </lineage>
</organism>
<protein>
    <submittedName>
        <fullName evidence="1">Uncharacterized protein</fullName>
    </submittedName>
</protein>
<gene>
    <name evidence="1" type="ORF">XELAEV_18006621mg</name>
</gene>
<accession>A0A974DZM3</accession>